<proteinExistence type="predicted"/>
<organism evidence="1 2">
    <name type="scientific">Pseudogemmobacter faecipullorum</name>
    <dbReference type="NCBI Taxonomy" id="2755041"/>
    <lineage>
        <taxon>Bacteria</taxon>
        <taxon>Pseudomonadati</taxon>
        <taxon>Pseudomonadota</taxon>
        <taxon>Alphaproteobacteria</taxon>
        <taxon>Rhodobacterales</taxon>
        <taxon>Paracoccaceae</taxon>
        <taxon>Pseudogemmobacter</taxon>
    </lineage>
</organism>
<name>A0ABS8CKG2_9RHOB</name>
<comment type="caution">
    <text evidence="1">The sequence shown here is derived from an EMBL/GenBank/DDBJ whole genome shotgun (WGS) entry which is preliminary data.</text>
</comment>
<evidence type="ECO:0000313" key="2">
    <source>
        <dbReference type="Proteomes" id="UP001198571"/>
    </source>
</evidence>
<reference evidence="1 2" key="1">
    <citation type="submission" date="2020-07" db="EMBL/GenBank/DDBJ databases">
        <title>Pseudogemmobacter sp. nov., isolated from poultry manure in Taiwan.</title>
        <authorList>
            <person name="Lin S.-Y."/>
            <person name="Tang Y.-S."/>
            <person name="Young C.-C."/>
        </authorList>
    </citation>
    <scope>NUCLEOTIDE SEQUENCE [LARGE SCALE GENOMIC DNA]</scope>
    <source>
        <strain evidence="1 2">CC-YST710</strain>
    </source>
</reference>
<dbReference type="RefSeq" id="WP_226934784.1">
    <property type="nucleotide sequence ID" value="NZ_JACDXX010000005.1"/>
</dbReference>
<protein>
    <submittedName>
        <fullName evidence="1">Uncharacterized protein</fullName>
    </submittedName>
</protein>
<accession>A0ABS8CKG2</accession>
<gene>
    <name evidence="1" type="ORF">H0485_07705</name>
</gene>
<dbReference type="EMBL" id="JACDXX010000005">
    <property type="protein sequence ID" value="MCB5409884.1"/>
    <property type="molecule type" value="Genomic_DNA"/>
</dbReference>
<keyword evidence="2" id="KW-1185">Reference proteome</keyword>
<dbReference type="Proteomes" id="UP001198571">
    <property type="component" value="Unassembled WGS sequence"/>
</dbReference>
<sequence length="136" mass="15905">MLKHRGFPGRLPGSDFQFVIRRANLKKGGATKIIRRERFKDRKHIDRVADEAFMAALWRQFGEEPFERGNLDAGRLSWLFGREVVPAEDPFDPASYYAMLRIDVKRAEAAFPKVFAKDAEEAFFFDEEDDDDWEED</sequence>
<evidence type="ECO:0000313" key="1">
    <source>
        <dbReference type="EMBL" id="MCB5409884.1"/>
    </source>
</evidence>